<gene>
    <name evidence="3" type="ORF">DMH04_00650</name>
</gene>
<evidence type="ECO:0000313" key="3">
    <source>
        <dbReference type="EMBL" id="RSM91545.1"/>
    </source>
</evidence>
<dbReference type="InterPro" id="IPR005545">
    <property type="entry name" value="YCII"/>
</dbReference>
<organism evidence="3 4">
    <name type="scientific">Kibdelosporangium aridum</name>
    <dbReference type="NCBI Taxonomy" id="2030"/>
    <lineage>
        <taxon>Bacteria</taxon>
        <taxon>Bacillati</taxon>
        <taxon>Actinomycetota</taxon>
        <taxon>Actinomycetes</taxon>
        <taxon>Pseudonocardiales</taxon>
        <taxon>Pseudonocardiaceae</taxon>
        <taxon>Kibdelosporangium</taxon>
    </lineage>
</organism>
<dbReference type="Gene3D" id="3.30.70.1060">
    <property type="entry name" value="Dimeric alpha+beta barrel"/>
    <property type="match status" value="1"/>
</dbReference>
<dbReference type="Pfam" id="PF03795">
    <property type="entry name" value="YCII"/>
    <property type="match status" value="1"/>
</dbReference>
<comment type="similarity">
    <text evidence="1">Belongs to the YciI family.</text>
</comment>
<feature type="domain" description="YCII-related" evidence="2">
    <location>
        <begin position="12"/>
        <end position="81"/>
    </location>
</feature>
<accession>A0A428ZU27</accession>
<dbReference type="InterPro" id="IPR011008">
    <property type="entry name" value="Dimeric_a/b-barrel"/>
</dbReference>
<evidence type="ECO:0000313" key="4">
    <source>
        <dbReference type="Proteomes" id="UP000287547"/>
    </source>
</evidence>
<comment type="caution">
    <text evidence="3">The sequence shown here is derived from an EMBL/GenBank/DDBJ whole genome shotgun (WGS) entry which is preliminary data.</text>
</comment>
<proteinExistence type="inferred from homology"/>
<sequence length="90" mass="9872">MFVLELAFDDDPRRLAARPAHRRQLATLHADGLLTMAGPWDDHSGALLVFDTDRAGVEAIMAADPYYTTAGVTVTALRRWNPIVGAHDTK</sequence>
<dbReference type="RefSeq" id="WP_037256503.1">
    <property type="nucleotide sequence ID" value="NZ_QHKI01000001.1"/>
</dbReference>
<dbReference type="AlphaFoldDB" id="A0A428ZU27"/>
<dbReference type="SUPFAM" id="SSF54909">
    <property type="entry name" value="Dimeric alpha+beta barrel"/>
    <property type="match status" value="1"/>
</dbReference>
<dbReference type="EMBL" id="QHKI01000001">
    <property type="protein sequence ID" value="RSM91545.1"/>
    <property type="molecule type" value="Genomic_DNA"/>
</dbReference>
<dbReference type="OrthoDB" id="8968203at2"/>
<protein>
    <recommendedName>
        <fullName evidence="2">YCII-related domain-containing protein</fullName>
    </recommendedName>
</protein>
<evidence type="ECO:0000256" key="1">
    <source>
        <dbReference type="ARBA" id="ARBA00007689"/>
    </source>
</evidence>
<evidence type="ECO:0000259" key="2">
    <source>
        <dbReference type="Pfam" id="PF03795"/>
    </source>
</evidence>
<name>A0A428ZU27_KIBAR</name>
<dbReference type="Proteomes" id="UP000287547">
    <property type="component" value="Unassembled WGS sequence"/>
</dbReference>
<reference evidence="3 4" key="1">
    <citation type="submission" date="2018-05" db="EMBL/GenBank/DDBJ databases">
        <title>Evolution of GPA BGCs.</title>
        <authorList>
            <person name="Waglechner N."/>
            <person name="Wright G.D."/>
        </authorList>
    </citation>
    <scope>NUCLEOTIDE SEQUENCE [LARGE SCALE GENOMIC DNA]</scope>
    <source>
        <strain evidence="3 4">A82846</strain>
    </source>
</reference>